<keyword evidence="1" id="KW-0812">Transmembrane</keyword>
<keyword evidence="1" id="KW-0472">Membrane</keyword>
<proteinExistence type="predicted"/>
<accession>A0ABS9SIY7</accession>
<dbReference type="RefSeq" id="WP_240828531.1">
    <property type="nucleotide sequence ID" value="NZ_JAKWBL010000001.1"/>
</dbReference>
<evidence type="ECO:0000313" key="3">
    <source>
        <dbReference type="Proteomes" id="UP001202248"/>
    </source>
</evidence>
<keyword evidence="1" id="KW-1133">Transmembrane helix</keyword>
<reference evidence="2 3" key="1">
    <citation type="submission" date="2022-02" db="EMBL/GenBank/DDBJ databases">
        <authorList>
            <person name="Min J."/>
        </authorList>
    </citation>
    <scope>NUCLEOTIDE SEQUENCE [LARGE SCALE GENOMIC DNA]</scope>
    <source>
        <strain evidence="2 3">GR10-1</strain>
    </source>
</reference>
<organism evidence="2 3">
    <name type="scientific">Niabella ginsengisoli</name>
    <dbReference type="NCBI Taxonomy" id="522298"/>
    <lineage>
        <taxon>Bacteria</taxon>
        <taxon>Pseudomonadati</taxon>
        <taxon>Bacteroidota</taxon>
        <taxon>Chitinophagia</taxon>
        <taxon>Chitinophagales</taxon>
        <taxon>Chitinophagaceae</taxon>
        <taxon>Niabella</taxon>
    </lineage>
</organism>
<dbReference type="EMBL" id="JAKWBL010000001">
    <property type="protein sequence ID" value="MCH5598342.1"/>
    <property type="molecule type" value="Genomic_DNA"/>
</dbReference>
<gene>
    <name evidence="2" type="ORF">MKP09_10675</name>
</gene>
<keyword evidence="3" id="KW-1185">Reference proteome</keyword>
<sequence length="62" mass="7052">MMIVYKTKASLLIKLLFAVVLVVMLVMALVEKSLALFSIAVVFCAVVLYIFYTTHYTVFEKD</sequence>
<feature type="transmembrane region" description="Helical" evidence="1">
    <location>
        <begin position="12"/>
        <end position="30"/>
    </location>
</feature>
<comment type="caution">
    <text evidence="2">The sequence shown here is derived from an EMBL/GenBank/DDBJ whole genome shotgun (WGS) entry which is preliminary data.</text>
</comment>
<dbReference type="Proteomes" id="UP001202248">
    <property type="component" value="Unassembled WGS sequence"/>
</dbReference>
<feature type="transmembrane region" description="Helical" evidence="1">
    <location>
        <begin position="36"/>
        <end position="59"/>
    </location>
</feature>
<protein>
    <submittedName>
        <fullName evidence="2">Uncharacterized protein</fullName>
    </submittedName>
</protein>
<evidence type="ECO:0000256" key="1">
    <source>
        <dbReference type="SAM" id="Phobius"/>
    </source>
</evidence>
<name>A0ABS9SIY7_9BACT</name>
<evidence type="ECO:0000313" key="2">
    <source>
        <dbReference type="EMBL" id="MCH5598342.1"/>
    </source>
</evidence>